<dbReference type="SMART" id="SM00822">
    <property type="entry name" value="PKS_KR"/>
    <property type="match status" value="1"/>
</dbReference>
<dbReference type="InterPro" id="IPR002347">
    <property type="entry name" value="SDR_fam"/>
</dbReference>
<dbReference type="CDD" id="cd05233">
    <property type="entry name" value="SDR_c"/>
    <property type="match status" value="1"/>
</dbReference>
<comment type="caution">
    <text evidence="5">The sequence shown here is derived from an EMBL/GenBank/DDBJ whole genome shotgun (WGS) entry which is preliminary data.</text>
</comment>
<gene>
    <name evidence="5" type="ORF">C7B82_24725</name>
</gene>
<dbReference type="SUPFAM" id="SSF51735">
    <property type="entry name" value="NAD(P)-binding Rossmann-fold domains"/>
    <property type="match status" value="1"/>
</dbReference>
<evidence type="ECO:0000256" key="3">
    <source>
        <dbReference type="RuleBase" id="RU000363"/>
    </source>
</evidence>
<dbReference type="PRINTS" id="PR00080">
    <property type="entry name" value="SDRFAMILY"/>
</dbReference>
<dbReference type="PANTHER" id="PTHR44196">
    <property type="entry name" value="DEHYDROGENASE/REDUCTASE SDR FAMILY MEMBER 7B"/>
    <property type="match status" value="1"/>
</dbReference>
<accession>A0A2T1DX56</accession>
<dbReference type="Gene3D" id="3.40.50.720">
    <property type="entry name" value="NAD(P)-binding Rossmann-like Domain"/>
    <property type="match status" value="1"/>
</dbReference>
<evidence type="ECO:0000313" key="5">
    <source>
        <dbReference type="EMBL" id="PSB25077.1"/>
    </source>
</evidence>
<evidence type="ECO:0000313" key="6">
    <source>
        <dbReference type="Proteomes" id="UP000239576"/>
    </source>
</evidence>
<dbReference type="OrthoDB" id="9775296at2"/>
<feature type="domain" description="Ketoreductase" evidence="4">
    <location>
        <begin position="6"/>
        <end position="195"/>
    </location>
</feature>
<dbReference type="GO" id="GO:0016020">
    <property type="term" value="C:membrane"/>
    <property type="evidence" value="ECO:0007669"/>
    <property type="project" value="TreeGrafter"/>
</dbReference>
<dbReference type="Pfam" id="PF00106">
    <property type="entry name" value="adh_short"/>
    <property type="match status" value="1"/>
</dbReference>
<dbReference type="InterPro" id="IPR057326">
    <property type="entry name" value="KR_dom"/>
</dbReference>
<sequence>MTQIERYALVTGAGSGIGKATALAFAQAGMHLALVGRTQSKLEAVAAVATQHGVKVACYPIDLLQVEQVSEKIAAIATSFGPIDILVNNAGMGYTATLSETPLADWQRVLALNLTSVFQCIQGILPSMRQRKQGTIINVSSIAGQQVFPEWGAYCVSKFGLVALSKTLAAEERAHGIRVVTISPGSVNTPIWDTDTVHADFDRSSMLTPETVAQSILYTALLPQEAVVEALTLMSNAGTF</sequence>
<name>A0A2T1DX56_9CYAN</name>
<evidence type="ECO:0000256" key="1">
    <source>
        <dbReference type="ARBA" id="ARBA00006484"/>
    </source>
</evidence>
<comment type="similarity">
    <text evidence="1 3">Belongs to the short-chain dehydrogenases/reductases (SDR) family.</text>
</comment>
<dbReference type="PANTHER" id="PTHR44196:SF1">
    <property type="entry name" value="DEHYDROGENASE_REDUCTASE SDR FAMILY MEMBER 7B"/>
    <property type="match status" value="1"/>
</dbReference>
<dbReference type="InterPro" id="IPR020904">
    <property type="entry name" value="Sc_DH/Rdtase_CS"/>
</dbReference>
<evidence type="ECO:0000256" key="2">
    <source>
        <dbReference type="ARBA" id="ARBA00023002"/>
    </source>
</evidence>
<dbReference type="EMBL" id="PVWK01000133">
    <property type="protein sequence ID" value="PSB25077.1"/>
    <property type="molecule type" value="Genomic_DNA"/>
</dbReference>
<organism evidence="5 6">
    <name type="scientific">Stenomitos frigidus ULC18</name>
    <dbReference type="NCBI Taxonomy" id="2107698"/>
    <lineage>
        <taxon>Bacteria</taxon>
        <taxon>Bacillati</taxon>
        <taxon>Cyanobacteriota</taxon>
        <taxon>Cyanophyceae</taxon>
        <taxon>Leptolyngbyales</taxon>
        <taxon>Leptolyngbyaceae</taxon>
        <taxon>Stenomitos</taxon>
    </lineage>
</organism>
<dbReference type="RefSeq" id="WP_106259432.1">
    <property type="nucleotide sequence ID" value="NZ_CAWNSW010000031.1"/>
</dbReference>
<dbReference type="PIRSF" id="PIRSF000126">
    <property type="entry name" value="11-beta-HSD1"/>
    <property type="match status" value="1"/>
</dbReference>
<dbReference type="GO" id="GO:0016616">
    <property type="term" value="F:oxidoreductase activity, acting on the CH-OH group of donors, NAD or NADP as acceptor"/>
    <property type="evidence" value="ECO:0007669"/>
    <property type="project" value="UniProtKB-ARBA"/>
</dbReference>
<dbReference type="InterPro" id="IPR036291">
    <property type="entry name" value="NAD(P)-bd_dom_sf"/>
</dbReference>
<proteinExistence type="inferred from homology"/>
<dbReference type="FunFam" id="3.40.50.720:FF:000047">
    <property type="entry name" value="NADP-dependent L-serine/L-allo-threonine dehydrogenase"/>
    <property type="match status" value="1"/>
</dbReference>
<reference evidence="6" key="1">
    <citation type="submission" date="2018-02" db="EMBL/GenBank/DDBJ databases">
        <authorList>
            <person name="Moore K."/>
            <person name="Momper L."/>
        </authorList>
    </citation>
    <scope>NUCLEOTIDE SEQUENCE [LARGE SCALE GENOMIC DNA]</scope>
    <source>
        <strain evidence="6">ULC18</strain>
    </source>
</reference>
<dbReference type="PRINTS" id="PR00081">
    <property type="entry name" value="GDHRDH"/>
</dbReference>
<dbReference type="Proteomes" id="UP000239576">
    <property type="component" value="Unassembled WGS sequence"/>
</dbReference>
<dbReference type="NCBIfam" id="NF005672">
    <property type="entry name" value="PRK07454.1"/>
    <property type="match status" value="1"/>
</dbReference>
<dbReference type="AlphaFoldDB" id="A0A2T1DX56"/>
<protein>
    <submittedName>
        <fullName evidence="5">Short-chain dehydrogenase</fullName>
    </submittedName>
</protein>
<keyword evidence="2" id="KW-0560">Oxidoreductase</keyword>
<dbReference type="PROSITE" id="PS00061">
    <property type="entry name" value="ADH_SHORT"/>
    <property type="match status" value="1"/>
</dbReference>
<reference evidence="5 6" key="2">
    <citation type="submission" date="2018-03" db="EMBL/GenBank/DDBJ databases">
        <title>The ancient ancestry and fast evolution of plastids.</title>
        <authorList>
            <person name="Moore K.R."/>
            <person name="Magnabosco C."/>
            <person name="Momper L."/>
            <person name="Gold D.A."/>
            <person name="Bosak T."/>
            <person name="Fournier G.P."/>
        </authorList>
    </citation>
    <scope>NUCLEOTIDE SEQUENCE [LARGE SCALE GENOMIC DNA]</scope>
    <source>
        <strain evidence="5 6">ULC18</strain>
    </source>
</reference>
<keyword evidence="6" id="KW-1185">Reference proteome</keyword>
<evidence type="ECO:0000259" key="4">
    <source>
        <dbReference type="SMART" id="SM00822"/>
    </source>
</evidence>